<comment type="caution">
    <text evidence="2">The sequence shown here is derived from an EMBL/GenBank/DDBJ whole genome shotgun (WGS) entry which is preliminary data.</text>
</comment>
<dbReference type="Proteomes" id="UP001066276">
    <property type="component" value="Chromosome 5"/>
</dbReference>
<sequence>MHNHDETDECVTPWVSAEAGHSVTRGGSRVCGTVLRETAKRTRRPTVASSDDLLHTVQSDPALDTYPL</sequence>
<evidence type="ECO:0000313" key="3">
    <source>
        <dbReference type="Proteomes" id="UP001066276"/>
    </source>
</evidence>
<feature type="region of interest" description="Disordered" evidence="1">
    <location>
        <begin position="36"/>
        <end position="68"/>
    </location>
</feature>
<dbReference type="AlphaFoldDB" id="A0AAV7RUK5"/>
<proteinExistence type="predicted"/>
<gene>
    <name evidence="2" type="ORF">NDU88_008001</name>
</gene>
<keyword evidence="3" id="KW-1185">Reference proteome</keyword>
<evidence type="ECO:0000313" key="2">
    <source>
        <dbReference type="EMBL" id="KAJ1155267.1"/>
    </source>
</evidence>
<accession>A0AAV7RUK5</accession>
<name>A0AAV7RUK5_PLEWA</name>
<protein>
    <submittedName>
        <fullName evidence="2">Uncharacterized protein</fullName>
    </submittedName>
</protein>
<reference evidence="2" key="1">
    <citation type="journal article" date="2022" name="bioRxiv">
        <title>Sequencing and chromosome-scale assembly of the giantPleurodeles waltlgenome.</title>
        <authorList>
            <person name="Brown T."/>
            <person name="Elewa A."/>
            <person name="Iarovenko S."/>
            <person name="Subramanian E."/>
            <person name="Araus A.J."/>
            <person name="Petzold A."/>
            <person name="Susuki M."/>
            <person name="Suzuki K.-i.T."/>
            <person name="Hayashi T."/>
            <person name="Toyoda A."/>
            <person name="Oliveira C."/>
            <person name="Osipova E."/>
            <person name="Leigh N.D."/>
            <person name="Simon A."/>
            <person name="Yun M.H."/>
        </authorList>
    </citation>
    <scope>NUCLEOTIDE SEQUENCE</scope>
    <source>
        <strain evidence="2">20211129_DDA</strain>
        <tissue evidence="2">Liver</tissue>
    </source>
</reference>
<organism evidence="2 3">
    <name type="scientific">Pleurodeles waltl</name>
    <name type="common">Iberian ribbed newt</name>
    <dbReference type="NCBI Taxonomy" id="8319"/>
    <lineage>
        <taxon>Eukaryota</taxon>
        <taxon>Metazoa</taxon>
        <taxon>Chordata</taxon>
        <taxon>Craniata</taxon>
        <taxon>Vertebrata</taxon>
        <taxon>Euteleostomi</taxon>
        <taxon>Amphibia</taxon>
        <taxon>Batrachia</taxon>
        <taxon>Caudata</taxon>
        <taxon>Salamandroidea</taxon>
        <taxon>Salamandridae</taxon>
        <taxon>Pleurodelinae</taxon>
        <taxon>Pleurodeles</taxon>
    </lineage>
</organism>
<dbReference type="EMBL" id="JANPWB010000009">
    <property type="protein sequence ID" value="KAJ1155267.1"/>
    <property type="molecule type" value="Genomic_DNA"/>
</dbReference>
<evidence type="ECO:0000256" key="1">
    <source>
        <dbReference type="SAM" id="MobiDB-lite"/>
    </source>
</evidence>